<dbReference type="InterPro" id="IPR051198">
    <property type="entry name" value="BchE-like"/>
</dbReference>
<evidence type="ECO:0000256" key="4">
    <source>
        <dbReference type="ARBA" id="ARBA00023004"/>
    </source>
</evidence>
<evidence type="ECO:0000256" key="5">
    <source>
        <dbReference type="ARBA" id="ARBA00023014"/>
    </source>
</evidence>
<keyword evidence="2" id="KW-0949">S-adenosyl-L-methionine</keyword>
<dbReference type="GO" id="GO:0003824">
    <property type="term" value="F:catalytic activity"/>
    <property type="evidence" value="ECO:0007669"/>
    <property type="project" value="InterPro"/>
</dbReference>
<sequence length="249" mass="27654">DVLHLCDSEFNIPPNHAHAVCEELIARSLGKRLKWYTYMATVPFDSSLAEAMSKAGCVGIDFTGDSASSLMLNIYRQPHLKEDLASAVRLCRDNGIKVMIDLLLGGPGETPETIEETIKFIKQIDPDCAGASLGIRIYPGTEMARIVAAEGPADTNPDIRRKYAGPVDFFKPTFYISQHLGPKPAELVRDLIAGDKRFFEPMTETAPQPAEDNFPTDHNYSDNIRLAEAIEKGARGAYWDILHNLRSRY</sequence>
<accession>X0TZ75</accession>
<dbReference type="PANTHER" id="PTHR43409">
    <property type="entry name" value="ANAEROBIC MAGNESIUM-PROTOPORPHYRIN IX MONOMETHYL ESTER CYCLASE-RELATED"/>
    <property type="match status" value="1"/>
</dbReference>
<dbReference type="SUPFAM" id="SSF102114">
    <property type="entry name" value="Radical SAM enzymes"/>
    <property type="match status" value="1"/>
</dbReference>
<reference evidence="7" key="1">
    <citation type="journal article" date="2014" name="Front. Microbiol.">
        <title>High frequency of phylogenetically diverse reductive dehalogenase-homologous genes in deep subseafloor sedimentary metagenomes.</title>
        <authorList>
            <person name="Kawai M."/>
            <person name="Futagami T."/>
            <person name="Toyoda A."/>
            <person name="Takaki Y."/>
            <person name="Nishi S."/>
            <person name="Hori S."/>
            <person name="Arai W."/>
            <person name="Tsubouchi T."/>
            <person name="Morono Y."/>
            <person name="Uchiyama I."/>
            <person name="Ito T."/>
            <person name="Fujiyama A."/>
            <person name="Inagaki F."/>
            <person name="Takami H."/>
        </authorList>
    </citation>
    <scope>NUCLEOTIDE SEQUENCE</scope>
    <source>
        <strain evidence="7">Expedition CK06-06</strain>
    </source>
</reference>
<evidence type="ECO:0000313" key="7">
    <source>
        <dbReference type="EMBL" id="GAF98898.1"/>
    </source>
</evidence>
<evidence type="ECO:0000256" key="1">
    <source>
        <dbReference type="ARBA" id="ARBA00001966"/>
    </source>
</evidence>
<dbReference type="Pfam" id="PF04055">
    <property type="entry name" value="Radical_SAM"/>
    <property type="match status" value="1"/>
</dbReference>
<keyword evidence="4" id="KW-0408">Iron</keyword>
<keyword evidence="5" id="KW-0411">Iron-sulfur</keyword>
<feature type="non-terminal residue" evidence="7">
    <location>
        <position position="1"/>
    </location>
</feature>
<dbReference type="InterPro" id="IPR006638">
    <property type="entry name" value="Elp3/MiaA/NifB-like_rSAM"/>
</dbReference>
<dbReference type="EMBL" id="BARS01010990">
    <property type="protein sequence ID" value="GAF98898.1"/>
    <property type="molecule type" value="Genomic_DNA"/>
</dbReference>
<dbReference type="InterPro" id="IPR007197">
    <property type="entry name" value="rSAM"/>
</dbReference>
<dbReference type="GO" id="GO:0005829">
    <property type="term" value="C:cytosol"/>
    <property type="evidence" value="ECO:0007669"/>
    <property type="project" value="TreeGrafter"/>
</dbReference>
<proteinExistence type="predicted"/>
<name>X0TZ75_9ZZZZ</name>
<dbReference type="PANTHER" id="PTHR43409:SF16">
    <property type="entry name" value="SLR0320 PROTEIN"/>
    <property type="match status" value="1"/>
</dbReference>
<comment type="cofactor">
    <cofactor evidence="1">
        <name>[4Fe-4S] cluster</name>
        <dbReference type="ChEBI" id="CHEBI:49883"/>
    </cofactor>
</comment>
<dbReference type="PROSITE" id="PS51918">
    <property type="entry name" value="RADICAL_SAM"/>
    <property type="match status" value="1"/>
</dbReference>
<comment type="caution">
    <text evidence="7">The sequence shown here is derived from an EMBL/GenBank/DDBJ whole genome shotgun (WGS) entry which is preliminary data.</text>
</comment>
<dbReference type="GO" id="GO:0051536">
    <property type="term" value="F:iron-sulfur cluster binding"/>
    <property type="evidence" value="ECO:0007669"/>
    <property type="project" value="UniProtKB-KW"/>
</dbReference>
<evidence type="ECO:0000256" key="3">
    <source>
        <dbReference type="ARBA" id="ARBA00022723"/>
    </source>
</evidence>
<dbReference type="AlphaFoldDB" id="X0TZ75"/>
<organism evidence="7">
    <name type="scientific">marine sediment metagenome</name>
    <dbReference type="NCBI Taxonomy" id="412755"/>
    <lineage>
        <taxon>unclassified sequences</taxon>
        <taxon>metagenomes</taxon>
        <taxon>ecological metagenomes</taxon>
    </lineage>
</organism>
<dbReference type="GO" id="GO:0046872">
    <property type="term" value="F:metal ion binding"/>
    <property type="evidence" value="ECO:0007669"/>
    <property type="project" value="UniProtKB-KW"/>
</dbReference>
<keyword evidence="3" id="KW-0479">Metal-binding</keyword>
<evidence type="ECO:0000256" key="2">
    <source>
        <dbReference type="ARBA" id="ARBA00022691"/>
    </source>
</evidence>
<dbReference type="SMART" id="SM00729">
    <property type="entry name" value="Elp3"/>
    <property type="match status" value="1"/>
</dbReference>
<evidence type="ECO:0000259" key="6">
    <source>
        <dbReference type="PROSITE" id="PS51918"/>
    </source>
</evidence>
<protein>
    <recommendedName>
        <fullName evidence="6">Radical SAM core domain-containing protein</fullName>
    </recommendedName>
</protein>
<feature type="domain" description="Radical SAM core" evidence="6">
    <location>
        <begin position="1"/>
        <end position="166"/>
    </location>
</feature>
<dbReference type="InterPro" id="IPR058240">
    <property type="entry name" value="rSAM_sf"/>
</dbReference>
<gene>
    <name evidence="7" type="ORF">S01H1_20159</name>
</gene>
<dbReference type="Gene3D" id="3.30.750.200">
    <property type="match status" value="1"/>
</dbReference>